<dbReference type="Gene3D" id="3.40.710.10">
    <property type="entry name" value="DD-peptidase/beta-lactamase superfamily"/>
    <property type="match status" value="1"/>
</dbReference>
<dbReference type="InterPro" id="IPR001466">
    <property type="entry name" value="Beta-lactam-related"/>
</dbReference>
<dbReference type="STRING" id="295108.HT99x_02120"/>
<dbReference type="AlphaFoldDB" id="A0A0Q9YW31"/>
<reference evidence="3" key="2">
    <citation type="journal article" date="2016" name="Genome Announc.">
        <title>Draft Genome Sequences of Two Novel Amoeba-Resistant Intranuclear Bacteria, 'Candidatus Berkiella cookevillensis' and 'Candidatus Berkiella aquae'.</title>
        <authorList>
            <person name="Mehari Y.T."/>
            <person name="Arivett B.A."/>
            <person name="Farone A.L."/>
            <person name="Gunderson J.H."/>
            <person name="Farone M.B."/>
        </authorList>
    </citation>
    <scope>NUCLEOTIDE SEQUENCE</scope>
    <source>
        <strain evidence="3">HT99</strain>
    </source>
</reference>
<dbReference type="EMBL" id="LKAJ02000001">
    <property type="protein sequence ID" value="MCS5711380.1"/>
    <property type="molecule type" value="Genomic_DNA"/>
</dbReference>
<dbReference type="Pfam" id="PF00144">
    <property type="entry name" value="Beta-lactamase"/>
    <property type="match status" value="1"/>
</dbReference>
<dbReference type="InterPro" id="IPR012338">
    <property type="entry name" value="Beta-lactam/transpept-like"/>
</dbReference>
<evidence type="ECO:0000313" key="3">
    <source>
        <dbReference type="EMBL" id="MCS5711380.1"/>
    </source>
</evidence>
<evidence type="ECO:0000259" key="1">
    <source>
        <dbReference type="Pfam" id="PF00144"/>
    </source>
</evidence>
<dbReference type="RefSeq" id="WP_158003398.1">
    <property type="nucleotide sequence ID" value="NZ_LKAJ02000001.1"/>
</dbReference>
<comment type="caution">
    <text evidence="2">The sequence shown here is derived from an EMBL/GenBank/DDBJ whole genome shotgun (WGS) entry which is preliminary data.</text>
</comment>
<organism evidence="2">
    <name type="scientific">Candidatus Berkiella aquae</name>
    <dbReference type="NCBI Taxonomy" id="295108"/>
    <lineage>
        <taxon>Bacteria</taxon>
        <taxon>Pseudomonadati</taxon>
        <taxon>Pseudomonadota</taxon>
        <taxon>Gammaproteobacteria</taxon>
        <taxon>Candidatus Berkiellales</taxon>
        <taxon>Candidatus Berkiellaceae</taxon>
        <taxon>Candidatus Berkiella</taxon>
    </lineage>
</organism>
<dbReference type="PANTHER" id="PTHR46825:SF9">
    <property type="entry name" value="BETA-LACTAMASE-RELATED DOMAIN-CONTAINING PROTEIN"/>
    <property type="match status" value="1"/>
</dbReference>
<protein>
    <submittedName>
        <fullName evidence="3">Beta-lactamase family protein</fullName>
    </submittedName>
    <submittedName>
        <fullName evidence="2">Penicillin-binding protein 4</fullName>
    </submittedName>
</protein>
<dbReference type="OrthoDB" id="9799367at2"/>
<dbReference type="SUPFAM" id="SSF56601">
    <property type="entry name" value="beta-lactamase/transpeptidase-like"/>
    <property type="match status" value="1"/>
</dbReference>
<evidence type="ECO:0000313" key="2">
    <source>
        <dbReference type="EMBL" id="KRG20903.1"/>
    </source>
</evidence>
<feature type="domain" description="Beta-lactamase-related" evidence="1">
    <location>
        <begin position="15"/>
        <end position="356"/>
    </location>
</feature>
<reference evidence="3" key="3">
    <citation type="submission" date="2021-06" db="EMBL/GenBank/DDBJ databases">
        <title>Genomic Description and Analysis of Intracellular Bacteria, Candidatus Berkiella cookevillensis and Candidatus Berkiella aquae.</title>
        <authorList>
            <person name="Kidane D.T."/>
            <person name="Mehari Y.T."/>
            <person name="Rice F.C."/>
            <person name="Arivett B.A."/>
            <person name="Farone A.L."/>
            <person name="Berk S.G."/>
            <person name="Farone M.B."/>
        </authorList>
    </citation>
    <scope>NUCLEOTIDE SEQUENCE</scope>
    <source>
        <strain evidence="3">HT99</strain>
    </source>
</reference>
<accession>A0A0Q9YW31</accession>
<keyword evidence="4" id="KW-1185">Reference proteome</keyword>
<gene>
    <name evidence="2" type="primary">pbpE_2</name>
    <name evidence="3" type="ORF">HT99x_008025</name>
    <name evidence="2" type="ORF">HT99x_02120</name>
</gene>
<dbReference type="Proteomes" id="UP000051497">
    <property type="component" value="Unassembled WGS sequence"/>
</dbReference>
<name>A0A0Q9YW31_9GAMM</name>
<dbReference type="InterPro" id="IPR050491">
    <property type="entry name" value="AmpC-like"/>
</dbReference>
<dbReference type="PANTHER" id="PTHR46825">
    <property type="entry name" value="D-ALANYL-D-ALANINE-CARBOXYPEPTIDASE/ENDOPEPTIDASE AMPH"/>
    <property type="match status" value="1"/>
</dbReference>
<evidence type="ECO:0000313" key="4">
    <source>
        <dbReference type="Proteomes" id="UP000051497"/>
    </source>
</evidence>
<sequence length="379" mass="42613">MISSINAATTTDFEKTISDYHQHYLTSATFLIAKEDHILFKQNVGLANYVTQQPFTDNTPFPVASITKQFTAAAILLLQEQNKLDLHTPIIHYLKASHPIWQGKVPDWAHEITIHHLLTHSSGLVDYSDEKWQNTFAISDQELVPFIITHIKNQPVRFKAGEKFEYNNTGYLLLSEIIETVSPEKSLSLFLANHIFQPLKMNHTYLPTFKEERAYIANVISGKHPIVRHIANLSNPKHPPQPMNELHLEVPLQGGGALFSTTQDLLKWTQGLFGGKLLSPQSLKLMVTPHISGEMSFFGPIQYGYGLFVNNDNPNDIIYFHGGWIQGIRGQLSYAPQSKISVICLSNLSPDESQDEQAMKDQINSFLNLANDLQAIAAS</sequence>
<proteinExistence type="predicted"/>
<dbReference type="EMBL" id="LKAJ01000008">
    <property type="protein sequence ID" value="KRG20903.1"/>
    <property type="molecule type" value="Genomic_DNA"/>
</dbReference>
<reference evidence="2" key="1">
    <citation type="submission" date="2015-09" db="EMBL/GenBank/DDBJ databases">
        <title>Draft Genome Sequences of Two Novel Amoeba-resistant Intranuclear Bacteria, Candidatus Berkiella cookevillensis and Candidatus Berkiella aquae.</title>
        <authorList>
            <person name="Mehari Y.T."/>
            <person name="Arivett B.A."/>
            <person name="Farone A.L."/>
            <person name="Gunderson J.H."/>
            <person name="Farone M.B."/>
        </authorList>
    </citation>
    <scope>NUCLEOTIDE SEQUENCE [LARGE SCALE GENOMIC DNA]</scope>
    <source>
        <strain evidence="2">HT99</strain>
    </source>
</reference>